<evidence type="ECO:0000313" key="3">
    <source>
        <dbReference type="Proteomes" id="UP001500298"/>
    </source>
</evidence>
<gene>
    <name evidence="2" type="ORF">GCM10023331_40730</name>
</gene>
<evidence type="ECO:0000259" key="1">
    <source>
        <dbReference type="Pfam" id="PF01408"/>
    </source>
</evidence>
<dbReference type="SUPFAM" id="SSF55347">
    <property type="entry name" value="Glyceraldehyde-3-phosphate dehydrogenase-like, C-terminal domain"/>
    <property type="match status" value="1"/>
</dbReference>
<proteinExistence type="predicted"/>
<protein>
    <recommendedName>
        <fullName evidence="1">Gfo/Idh/MocA-like oxidoreductase N-terminal domain-containing protein</fullName>
    </recommendedName>
</protein>
<organism evidence="2 3">
    <name type="scientific">Algivirga pacifica</name>
    <dbReference type="NCBI Taxonomy" id="1162670"/>
    <lineage>
        <taxon>Bacteria</taxon>
        <taxon>Pseudomonadati</taxon>
        <taxon>Bacteroidota</taxon>
        <taxon>Cytophagia</taxon>
        <taxon>Cytophagales</taxon>
        <taxon>Flammeovirgaceae</taxon>
        <taxon>Algivirga</taxon>
    </lineage>
</organism>
<dbReference type="Gene3D" id="3.40.50.720">
    <property type="entry name" value="NAD(P)-binding Rossmann-like Domain"/>
    <property type="match status" value="1"/>
</dbReference>
<dbReference type="RefSeq" id="WP_345375244.1">
    <property type="nucleotide sequence ID" value="NZ_BAABJX010000070.1"/>
</dbReference>
<accession>A0ABP9DNW5</accession>
<feature type="domain" description="Gfo/Idh/MocA-like oxidoreductase N-terminal" evidence="1">
    <location>
        <begin position="8"/>
        <end position="123"/>
    </location>
</feature>
<dbReference type="Pfam" id="PF01408">
    <property type="entry name" value="GFO_IDH_MocA"/>
    <property type="match status" value="1"/>
</dbReference>
<dbReference type="InterPro" id="IPR000683">
    <property type="entry name" value="Gfo/Idh/MocA-like_OxRdtase_N"/>
</dbReference>
<keyword evidence="3" id="KW-1185">Reference proteome</keyword>
<name>A0ABP9DNW5_9BACT</name>
<sequence>MIDKSNNIRIGIIGTGMISNVIASAINQANQATLVAVSSRSLKNAQTFADTHHIPHTFDQWETLVQWDGIDAAYIGTPTIAKEAIAITAAENGKHILVDKPFIDVASVKRITAVCTENNVAFMDATHFTHHPRTALLQKTISSQIGNPQAINSTFFFPFLDRDNIRYNPAAEPTGAIGDMTWYSLRGIVEYMPEAKEIESLKTFVQRDPQTNAIFRAAGLIEFKGGMTSTWNIGYNAGVCRMDLDILGESGSIQLDDFVLDWNSGFAFDNPDHQVIYTLRTGMASPQEFQHLPVGNTQPQTVHMINHFAQLIQEDNQEAIKNSIQKTEKTQTFLDAVWDSITQ</sequence>
<reference evidence="3" key="1">
    <citation type="journal article" date="2019" name="Int. J. Syst. Evol. Microbiol.">
        <title>The Global Catalogue of Microorganisms (GCM) 10K type strain sequencing project: providing services to taxonomists for standard genome sequencing and annotation.</title>
        <authorList>
            <consortium name="The Broad Institute Genomics Platform"/>
            <consortium name="The Broad Institute Genome Sequencing Center for Infectious Disease"/>
            <person name="Wu L."/>
            <person name="Ma J."/>
        </authorList>
    </citation>
    <scope>NUCLEOTIDE SEQUENCE [LARGE SCALE GENOMIC DNA]</scope>
    <source>
        <strain evidence="3">JCM 18326</strain>
    </source>
</reference>
<evidence type="ECO:0000313" key="2">
    <source>
        <dbReference type="EMBL" id="GAA4852068.1"/>
    </source>
</evidence>
<dbReference type="Gene3D" id="3.30.360.10">
    <property type="entry name" value="Dihydrodipicolinate Reductase, domain 2"/>
    <property type="match status" value="1"/>
</dbReference>
<dbReference type="Proteomes" id="UP001500298">
    <property type="component" value="Unassembled WGS sequence"/>
</dbReference>
<comment type="caution">
    <text evidence="2">The sequence shown here is derived from an EMBL/GenBank/DDBJ whole genome shotgun (WGS) entry which is preliminary data.</text>
</comment>
<dbReference type="PANTHER" id="PTHR46368:SF4">
    <property type="entry name" value="OS10G0403700 PROTEIN"/>
    <property type="match status" value="1"/>
</dbReference>
<dbReference type="SUPFAM" id="SSF51735">
    <property type="entry name" value="NAD(P)-binding Rossmann-fold domains"/>
    <property type="match status" value="1"/>
</dbReference>
<dbReference type="EMBL" id="BAABJX010000070">
    <property type="protein sequence ID" value="GAA4852068.1"/>
    <property type="molecule type" value="Genomic_DNA"/>
</dbReference>
<dbReference type="PANTHER" id="PTHR46368">
    <property type="match status" value="1"/>
</dbReference>
<dbReference type="InterPro" id="IPR036291">
    <property type="entry name" value="NAD(P)-bd_dom_sf"/>
</dbReference>